<proteinExistence type="predicted"/>
<gene>
    <name evidence="1" type="ORF">MAR_016053</name>
</gene>
<keyword evidence="2" id="KW-1185">Reference proteome</keyword>
<name>A0ABY7FL61_MYAAR</name>
<accession>A0ABY7FL61</accession>
<evidence type="ECO:0000313" key="1">
    <source>
        <dbReference type="EMBL" id="WAR22079.1"/>
    </source>
</evidence>
<sequence>QRKRKLKEAKQDFVYKHKDGLPNDLAIELLRLYFMRLDNDDWGDKIEDLENLYTATSFNFTQRFRLMDERREVWFTTYTWREQQCYMSGKGYGPTEKAVRT</sequence>
<reference evidence="1" key="1">
    <citation type="submission" date="2022-11" db="EMBL/GenBank/DDBJ databases">
        <title>Centuries of genome instability and evolution in soft-shell clam transmissible cancer (bioRxiv).</title>
        <authorList>
            <person name="Hart S.F.M."/>
            <person name="Yonemitsu M.A."/>
            <person name="Giersch R.M."/>
            <person name="Beal B.F."/>
            <person name="Arriagada G."/>
            <person name="Davis B.W."/>
            <person name="Ostrander E.A."/>
            <person name="Goff S.P."/>
            <person name="Metzger M.J."/>
        </authorList>
    </citation>
    <scope>NUCLEOTIDE SEQUENCE</scope>
    <source>
        <strain evidence="1">MELC-2E11</strain>
        <tissue evidence="1">Siphon/mantle</tissue>
    </source>
</reference>
<organism evidence="1 2">
    <name type="scientific">Mya arenaria</name>
    <name type="common">Soft-shell clam</name>
    <dbReference type="NCBI Taxonomy" id="6604"/>
    <lineage>
        <taxon>Eukaryota</taxon>
        <taxon>Metazoa</taxon>
        <taxon>Spiralia</taxon>
        <taxon>Lophotrochozoa</taxon>
        <taxon>Mollusca</taxon>
        <taxon>Bivalvia</taxon>
        <taxon>Autobranchia</taxon>
        <taxon>Heteroconchia</taxon>
        <taxon>Euheterodonta</taxon>
        <taxon>Imparidentia</taxon>
        <taxon>Neoheterodontei</taxon>
        <taxon>Myida</taxon>
        <taxon>Myoidea</taxon>
        <taxon>Myidae</taxon>
        <taxon>Mya</taxon>
    </lineage>
</organism>
<evidence type="ECO:0000313" key="2">
    <source>
        <dbReference type="Proteomes" id="UP001164746"/>
    </source>
</evidence>
<dbReference type="Proteomes" id="UP001164746">
    <property type="component" value="Chromosome 12"/>
</dbReference>
<dbReference type="EMBL" id="CP111023">
    <property type="protein sequence ID" value="WAR22079.1"/>
    <property type="molecule type" value="Genomic_DNA"/>
</dbReference>
<protein>
    <submittedName>
        <fullName evidence="1">Uncharacterized protein</fullName>
    </submittedName>
</protein>
<feature type="non-terminal residue" evidence="1">
    <location>
        <position position="101"/>
    </location>
</feature>